<keyword evidence="4" id="KW-1185">Reference proteome</keyword>
<sequence length="308" mass="33989">MCTANAKERERESKAARRAENGGDALRTTLFKFAAAPDEPVPSKENSQPDAMKYLKSGLLSDVEFVVRPTRCGAPSRTMRAHKQFLAMRNEVFFAMFFGSQPETDSVLITDLHPDGFYGLLKYLYTNECLPESFEDAMYTREAAWKYLTPGLALACSKYIAAHMTTDKVCPLLDCLATKDPDKVDKAAMNLLKSDAMSVLFSDSFLDARESTVEFVLESVSGVLESCVMLAVKRWAEESIWKLLSAGGDVKTLESLRFLALSAGEFVSGPASWNVLSEADGYAILRNIIVRDSAPLPSWVCTVDKARG</sequence>
<feature type="compositionally biased region" description="Basic and acidic residues" evidence="1">
    <location>
        <begin position="1"/>
        <end position="21"/>
    </location>
</feature>
<dbReference type="SMART" id="SM00225">
    <property type="entry name" value="BTB"/>
    <property type="match status" value="1"/>
</dbReference>
<evidence type="ECO:0000313" key="4">
    <source>
        <dbReference type="Proteomes" id="UP000821853"/>
    </source>
</evidence>
<dbReference type="Gene3D" id="3.30.710.10">
    <property type="entry name" value="Potassium Channel Kv1.1, Chain A"/>
    <property type="match status" value="1"/>
</dbReference>
<accession>A0A9J6GIN9</accession>
<dbReference type="GO" id="GO:0022008">
    <property type="term" value="P:neurogenesis"/>
    <property type="evidence" value="ECO:0007669"/>
    <property type="project" value="TreeGrafter"/>
</dbReference>
<comment type="caution">
    <text evidence="3">The sequence shown here is derived from an EMBL/GenBank/DDBJ whole genome shotgun (WGS) entry which is preliminary data.</text>
</comment>
<evidence type="ECO:0000256" key="1">
    <source>
        <dbReference type="SAM" id="MobiDB-lite"/>
    </source>
</evidence>
<dbReference type="EMBL" id="JABSTR010000007">
    <property type="protein sequence ID" value="KAH9375325.1"/>
    <property type="molecule type" value="Genomic_DNA"/>
</dbReference>
<organism evidence="3 4">
    <name type="scientific">Haemaphysalis longicornis</name>
    <name type="common">Bush tick</name>
    <dbReference type="NCBI Taxonomy" id="44386"/>
    <lineage>
        <taxon>Eukaryota</taxon>
        <taxon>Metazoa</taxon>
        <taxon>Ecdysozoa</taxon>
        <taxon>Arthropoda</taxon>
        <taxon>Chelicerata</taxon>
        <taxon>Arachnida</taxon>
        <taxon>Acari</taxon>
        <taxon>Parasitiformes</taxon>
        <taxon>Ixodida</taxon>
        <taxon>Ixodoidea</taxon>
        <taxon>Ixodidae</taxon>
        <taxon>Haemaphysalinae</taxon>
        <taxon>Haemaphysalis</taxon>
    </lineage>
</organism>
<feature type="region of interest" description="Disordered" evidence="1">
    <location>
        <begin position="1"/>
        <end position="23"/>
    </location>
</feature>
<proteinExistence type="predicted"/>
<protein>
    <recommendedName>
        <fullName evidence="2">BTB domain-containing protein</fullName>
    </recommendedName>
</protein>
<dbReference type="OrthoDB" id="45365at2759"/>
<dbReference type="AlphaFoldDB" id="A0A9J6GIN9"/>
<feature type="domain" description="BTB" evidence="2">
    <location>
        <begin position="61"/>
        <end position="128"/>
    </location>
</feature>
<dbReference type="InterPro" id="IPR000210">
    <property type="entry name" value="BTB/POZ_dom"/>
</dbReference>
<dbReference type="OMA" id="SWHILTE"/>
<evidence type="ECO:0000259" key="2">
    <source>
        <dbReference type="PROSITE" id="PS50097"/>
    </source>
</evidence>
<dbReference type="SUPFAM" id="SSF54695">
    <property type="entry name" value="POZ domain"/>
    <property type="match status" value="1"/>
</dbReference>
<evidence type="ECO:0000313" key="3">
    <source>
        <dbReference type="EMBL" id="KAH9375325.1"/>
    </source>
</evidence>
<gene>
    <name evidence="3" type="ORF">HPB48_019850</name>
</gene>
<dbReference type="Pfam" id="PF00651">
    <property type="entry name" value="BTB"/>
    <property type="match status" value="1"/>
</dbReference>
<name>A0A9J6GIN9_HAELO</name>
<dbReference type="InterPro" id="IPR011333">
    <property type="entry name" value="SKP1/BTB/POZ_sf"/>
</dbReference>
<dbReference type="PROSITE" id="PS50097">
    <property type="entry name" value="BTB"/>
    <property type="match status" value="1"/>
</dbReference>
<dbReference type="GO" id="GO:0005829">
    <property type="term" value="C:cytosol"/>
    <property type="evidence" value="ECO:0007669"/>
    <property type="project" value="TreeGrafter"/>
</dbReference>
<dbReference type="PANTHER" id="PTHR45774">
    <property type="entry name" value="BTB/POZ DOMAIN-CONTAINING"/>
    <property type="match status" value="1"/>
</dbReference>
<dbReference type="Proteomes" id="UP000821853">
    <property type="component" value="Chromosome 5"/>
</dbReference>
<reference evidence="3 4" key="1">
    <citation type="journal article" date="2020" name="Cell">
        <title>Large-Scale Comparative Analyses of Tick Genomes Elucidate Their Genetic Diversity and Vector Capacities.</title>
        <authorList>
            <consortium name="Tick Genome and Microbiome Consortium (TIGMIC)"/>
            <person name="Jia N."/>
            <person name="Wang J."/>
            <person name="Shi W."/>
            <person name="Du L."/>
            <person name="Sun Y."/>
            <person name="Zhan W."/>
            <person name="Jiang J.F."/>
            <person name="Wang Q."/>
            <person name="Zhang B."/>
            <person name="Ji P."/>
            <person name="Bell-Sakyi L."/>
            <person name="Cui X.M."/>
            <person name="Yuan T.T."/>
            <person name="Jiang B.G."/>
            <person name="Yang W.F."/>
            <person name="Lam T.T."/>
            <person name="Chang Q.C."/>
            <person name="Ding S.J."/>
            <person name="Wang X.J."/>
            <person name="Zhu J.G."/>
            <person name="Ruan X.D."/>
            <person name="Zhao L."/>
            <person name="Wei J.T."/>
            <person name="Ye R.Z."/>
            <person name="Que T.C."/>
            <person name="Du C.H."/>
            <person name="Zhou Y.H."/>
            <person name="Cheng J.X."/>
            <person name="Dai P.F."/>
            <person name="Guo W.B."/>
            <person name="Han X.H."/>
            <person name="Huang E.J."/>
            <person name="Li L.F."/>
            <person name="Wei W."/>
            <person name="Gao Y.C."/>
            <person name="Liu J.Z."/>
            <person name="Shao H.Z."/>
            <person name="Wang X."/>
            <person name="Wang C.C."/>
            <person name="Yang T.C."/>
            <person name="Huo Q.B."/>
            <person name="Li W."/>
            <person name="Chen H.Y."/>
            <person name="Chen S.E."/>
            <person name="Zhou L.G."/>
            <person name="Ni X.B."/>
            <person name="Tian J.H."/>
            <person name="Sheng Y."/>
            <person name="Liu T."/>
            <person name="Pan Y.S."/>
            <person name="Xia L.Y."/>
            <person name="Li J."/>
            <person name="Zhao F."/>
            <person name="Cao W.C."/>
        </authorList>
    </citation>
    <scope>NUCLEOTIDE SEQUENCE [LARGE SCALE GENOMIC DNA]</scope>
    <source>
        <strain evidence="3">HaeL-2018</strain>
    </source>
</reference>
<dbReference type="VEuPathDB" id="VectorBase:HLOH_051427"/>
<dbReference type="PANTHER" id="PTHR45774:SF4">
    <property type="entry name" value="AXUNDEAD, ISOFORM F"/>
    <property type="match status" value="1"/>
</dbReference>